<dbReference type="PANTHER" id="PTHR43358:SF4">
    <property type="entry name" value="ALPHA_BETA HYDROLASE FOLD-1 DOMAIN-CONTAINING PROTEIN"/>
    <property type="match status" value="1"/>
</dbReference>
<dbReference type="OrthoDB" id="294251at2759"/>
<dbReference type="InterPro" id="IPR052920">
    <property type="entry name" value="DNA-binding_regulatory"/>
</dbReference>
<dbReference type="GeneID" id="20088145"/>
<name>A0A024TQN5_9STRA</name>
<evidence type="ECO:0000259" key="1">
    <source>
        <dbReference type="Pfam" id="PF12697"/>
    </source>
</evidence>
<dbReference type="PANTHER" id="PTHR43358">
    <property type="entry name" value="ALPHA/BETA-HYDROLASE"/>
    <property type="match status" value="1"/>
</dbReference>
<feature type="domain" description="AB hydrolase-1" evidence="1">
    <location>
        <begin position="132"/>
        <end position="346"/>
    </location>
</feature>
<proteinExistence type="predicted"/>
<dbReference type="eggNOG" id="KOG1552">
    <property type="taxonomic scope" value="Eukaryota"/>
</dbReference>
<organism evidence="2">
    <name type="scientific">Aphanomyces invadans</name>
    <dbReference type="NCBI Taxonomy" id="157072"/>
    <lineage>
        <taxon>Eukaryota</taxon>
        <taxon>Sar</taxon>
        <taxon>Stramenopiles</taxon>
        <taxon>Oomycota</taxon>
        <taxon>Saprolegniomycetes</taxon>
        <taxon>Saprolegniales</taxon>
        <taxon>Verrucalvaceae</taxon>
        <taxon>Aphanomyces</taxon>
    </lineage>
</organism>
<dbReference type="STRING" id="157072.A0A024TQN5"/>
<dbReference type="RefSeq" id="XP_008875870.1">
    <property type="nucleotide sequence ID" value="XM_008877648.1"/>
</dbReference>
<gene>
    <name evidence="2" type="ORF">H310_11095</name>
</gene>
<dbReference type="Pfam" id="PF12697">
    <property type="entry name" value="Abhydrolase_6"/>
    <property type="match status" value="1"/>
</dbReference>
<evidence type="ECO:0000313" key="2">
    <source>
        <dbReference type="EMBL" id="ETV95677.1"/>
    </source>
</evidence>
<dbReference type="SUPFAM" id="SSF53474">
    <property type="entry name" value="alpha/beta-Hydrolases"/>
    <property type="match status" value="1"/>
</dbReference>
<reference evidence="2" key="1">
    <citation type="submission" date="2013-12" db="EMBL/GenBank/DDBJ databases">
        <title>The Genome Sequence of Aphanomyces invadans NJM9701.</title>
        <authorList>
            <consortium name="The Broad Institute Genomics Platform"/>
            <person name="Russ C."/>
            <person name="Tyler B."/>
            <person name="van West P."/>
            <person name="Dieguez-Uribeondo J."/>
            <person name="Young S.K."/>
            <person name="Zeng Q."/>
            <person name="Gargeya S."/>
            <person name="Fitzgerald M."/>
            <person name="Abouelleil A."/>
            <person name="Alvarado L."/>
            <person name="Chapman S.B."/>
            <person name="Gainer-Dewar J."/>
            <person name="Goldberg J."/>
            <person name="Griggs A."/>
            <person name="Gujja S."/>
            <person name="Hansen M."/>
            <person name="Howarth C."/>
            <person name="Imamovic A."/>
            <person name="Ireland A."/>
            <person name="Larimer J."/>
            <person name="McCowan C."/>
            <person name="Murphy C."/>
            <person name="Pearson M."/>
            <person name="Poon T.W."/>
            <person name="Priest M."/>
            <person name="Roberts A."/>
            <person name="Saif S."/>
            <person name="Shea T."/>
            <person name="Sykes S."/>
            <person name="Wortman J."/>
            <person name="Nusbaum C."/>
            <person name="Birren B."/>
        </authorList>
    </citation>
    <scope>NUCLEOTIDE SEQUENCE [LARGE SCALE GENOMIC DNA]</scope>
    <source>
        <strain evidence="2">NJM9701</strain>
    </source>
</reference>
<dbReference type="InterPro" id="IPR029058">
    <property type="entry name" value="AB_hydrolase_fold"/>
</dbReference>
<dbReference type="AlphaFoldDB" id="A0A024TQN5"/>
<dbReference type="VEuPathDB" id="FungiDB:H310_11095"/>
<protein>
    <recommendedName>
        <fullName evidence="1">AB hydrolase-1 domain-containing protein</fullName>
    </recommendedName>
</protein>
<dbReference type="EMBL" id="KI913980">
    <property type="protein sequence ID" value="ETV95677.1"/>
    <property type="molecule type" value="Genomic_DNA"/>
</dbReference>
<dbReference type="InterPro" id="IPR000073">
    <property type="entry name" value="AB_hydrolase_1"/>
</dbReference>
<dbReference type="Gene3D" id="3.40.50.1820">
    <property type="entry name" value="alpha/beta hydrolase"/>
    <property type="match status" value="1"/>
</dbReference>
<accession>A0A024TQN5</accession>
<sequence length="396" mass="43720">MGQSGSSDISIFEEGEMEAEFEKFGGKGNISVKEFISDGYDLVIDSVIRPPRAKYSVDELGPREYQLEDPVTNAPIFVTRTDRVVMNERQLSLACSHWNPVEDDRVTVKPAPCLVYLHSNVGSRKDVLRLRDHALRLGFSVFAFDFSGSGVSDGIYVTMGWLESSDLKYILDDLDSKSTVLSVSLFAHSMGCYPALLNVASRFQQTAELVVKGGSIDAIPQVFRKWNIEPYAKRITGLVLDGAYSNMHQCIDDLVLNVKKEGFGAPKLMLKAAARFVQKSVEKRTAVHMDFLRPVDLVAFIKSTPALLVCGADDKYVGPAHTHELAAAYGGPCAKLIVDHADHYSPRQSDVYQVSLLFLLQQIDATSHDAAASALLSPTYQAHLRDIVAQSSRTRR</sequence>